<feature type="signal peptide" evidence="4">
    <location>
        <begin position="1"/>
        <end position="16"/>
    </location>
</feature>
<evidence type="ECO:0000256" key="4">
    <source>
        <dbReference type="SAM" id="SignalP"/>
    </source>
</evidence>
<dbReference type="PANTHER" id="PTHR10009">
    <property type="entry name" value="PROTEIN YELLOW-RELATED"/>
    <property type="match status" value="1"/>
</dbReference>
<comment type="similarity">
    <text evidence="2">Belongs to the major royal jelly protein family.</text>
</comment>
<evidence type="ECO:0000313" key="6">
    <source>
        <dbReference type="Proteomes" id="UP000807342"/>
    </source>
</evidence>
<dbReference type="GO" id="GO:0005576">
    <property type="term" value="C:extracellular region"/>
    <property type="evidence" value="ECO:0007669"/>
    <property type="project" value="UniProtKB-SubCell"/>
</dbReference>
<dbReference type="Pfam" id="PF03022">
    <property type="entry name" value="MRJP"/>
    <property type="match status" value="1"/>
</dbReference>
<comment type="caution">
    <text evidence="5">The sequence shown here is derived from an EMBL/GenBank/DDBJ whole genome shotgun (WGS) entry which is preliminary data.</text>
</comment>
<dbReference type="PANTHER" id="PTHR10009:SF18">
    <property type="entry name" value="PROTEIN YELLOW-LIKE PROTEIN"/>
    <property type="match status" value="1"/>
</dbReference>
<dbReference type="InterPro" id="IPR011042">
    <property type="entry name" value="6-blade_b-propeller_TolB-like"/>
</dbReference>
<evidence type="ECO:0000256" key="1">
    <source>
        <dbReference type="ARBA" id="ARBA00004613"/>
    </source>
</evidence>
<evidence type="ECO:0000256" key="2">
    <source>
        <dbReference type="ARBA" id="ARBA00009127"/>
    </source>
</evidence>
<dbReference type="Gene3D" id="2.120.10.30">
    <property type="entry name" value="TolB, C-terminal domain"/>
    <property type="match status" value="1"/>
</dbReference>
<reference evidence="5" key="1">
    <citation type="submission" date="2020-11" db="EMBL/GenBank/DDBJ databases">
        <authorList>
            <consortium name="DOE Joint Genome Institute"/>
            <person name="Ahrendt S."/>
            <person name="Riley R."/>
            <person name="Andreopoulos W."/>
            <person name="Labutti K."/>
            <person name="Pangilinan J."/>
            <person name="Ruiz-Duenas F.J."/>
            <person name="Barrasa J.M."/>
            <person name="Sanchez-Garcia M."/>
            <person name="Camarero S."/>
            <person name="Miyauchi S."/>
            <person name="Serrano A."/>
            <person name="Linde D."/>
            <person name="Babiker R."/>
            <person name="Drula E."/>
            <person name="Ayuso-Fernandez I."/>
            <person name="Pacheco R."/>
            <person name="Padilla G."/>
            <person name="Ferreira P."/>
            <person name="Barriuso J."/>
            <person name="Kellner H."/>
            <person name="Castanera R."/>
            <person name="Alfaro M."/>
            <person name="Ramirez L."/>
            <person name="Pisabarro A.G."/>
            <person name="Kuo A."/>
            <person name="Tritt A."/>
            <person name="Lipzen A."/>
            <person name="He G."/>
            <person name="Yan M."/>
            <person name="Ng V."/>
            <person name="Cullen D."/>
            <person name="Martin F."/>
            <person name="Rosso M.-N."/>
            <person name="Henrissat B."/>
            <person name="Hibbett D."/>
            <person name="Martinez A.T."/>
            <person name="Grigoriev I.V."/>
        </authorList>
    </citation>
    <scope>NUCLEOTIDE SEQUENCE</scope>
    <source>
        <strain evidence="5">MF-IS2</strain>
    </source>
</reference>
<accession>A0A9P5XB32</accession>
<dbReference type="OrthoDB" id="7776143at2759"/>
<organism evidence="5 6">
    <name type="scientific">Macrolepiota fuliginosa MF-IS2</name>
    <dbReference type="NCBI Taxonomy" id="1400762"/>
    <lineage>
        <taxon>Eukaryota</taxon>
        <taxon>Fungi</taxon>
        <taxon>Dikarya</taxon>
        <taxon>Basidiomycota</taxon>
        <taxon>Agaricomycotina</taxon>
        <taxon>Agaricomycetes</taxon>
        <taxon>Agaricomycetidae</taxon>
        <taxon>Agaricales</taxon>
        <taxon>Agaricineae</taxon>
        <taxon>Agaricaceae</taxon>
        <taxon>Macrolepiota</taxon>
    </lineage>
</organism>
<name>A0A9P5XB32_9AGAR</name>
<dbReference type="AlphaFoldDB" id="A0A9P5XB32"/>
<dbReference type="Proteomes" id="UP000807342">
    <property type="component" value="Unassembled WGS sequence"/>
</dbReference>
<protein>
    <submittedName>
        <fullName evidence="5">NHL repeat-containing protein</fullName>
    </submittedName>
</protein>
<evidence type="ECO:0000313" key="5">
    <source>
        <dbReference type="EMBL" id="KAF9446591.1"/>
    </source>
</evidence>
<evidence type="ECO:0000256" key="3">
    <source>
        <dbReference type="ARBA" id="ARBA00022525"/>
    </source>
</evidence>
<keyword evidence="6" id="KW-1185">Reference proteome</keyword>
<dbReference type="EMBL" id="MU151238">
    <property type="protein sequence ID" value="KAF9446591.1"/>
    <property type="molecule type" value="Genomic_DNA"/>
</dbReference>
<feature type="chain" id="PRO_5040209722" evidence="4">
    <location>
        <begin position="17"/>
        <end position="424"/>
    </location>
</feature>
<dbReference type="InterPro" id="IPR017996">
    <property type="entry name" value="MRJP/yellow-related"/>
</dbReference>
<sequence length="424" mass="45654">MQYVLLLCLLLPHVFGVTFQPLTEKPGLIDNGTSGPEIEVVHLFRGEAPIGITVSKSGRAFVTFNRGDLDSNPLTLAEITSDDTEVAFPNAAFNQPPGGLVNTTSGRAVGTSDSMHFINVQGAVMDSKDRLWVLDTGRPVVNGDNLLASPGGPKLMGFNIENNVTTPFMTITFPENILPPTGYLNDVRFDLTPSLTKSGQGVAYIADTELCASGAFGIIVVDLGTGESWRHLDRLHMVSPTSRLLATFFGVPTFLQTPMMPALHYENAGGGGGCDGFAISADGKFIYFTPIASRDFWRIETAALRGNTNNDPLAFIRAANSVQYLGEMGGQADGLETDSTGKIYISSPEHNSINTFDPETGLISVFVRSPMLAWPDTLNVADDGFIYATVNQLWLSPGFQNGVDKRTKPFALIRARIDGGRVQL</sequence>
<keyword evidence="3" id="KW-0964">Secreted</keyword>
<comment type="subcellular location">
    <subcellularLocation>
        <location evidence="1">Secreted</location>
    </subcellularLocation>
</comment>
<dbReference type="SUPFAM" id="SSF101898">
    <property type="entry name" value="NHL repeat"/>
    <property type="match status" value="1"/>
</dbReference>
<gene>
    <name evidence="5" type="ORF">P691DRAFT_825648</name>
</gene>
<proteinExistence type="inferred from homology"/>
<keyword evidence="4" id="KW-0732">Signal</keyword>